<evidence type="ECO:0000313" key="3">
    <source>
        <dbReference type="Proteomes" id="UP001200470"/>
    </source>
</evidence>
<feature type="transmembrane region" description="Helical" evidence="1">
    <location>
        <begin position="119"/>
        <end position="139"/>
    </location>
</feature>
<dbReference type="PANTHER" id="PTHR11102">
    <property type="entry name" value="SEL-1-LIKE PROTEIN"/>
    <property type="match status" value="1"/>
</dbReference>
<evidence type="ECO:0000256" key="1">
    <source>
        <dbReference type="SAM" id="Phobius"/>
    </source>
</evidence>
<dbReference type="SMART" id="SM00671">
    <property type="entry name" value="SEL1"/>
    <property type="match status" value="4"/>
</dbReference>
<keyword evidence="1" id="KW-0812">Transmembrane</keyword>
<organism evidence="2 3">
    <name type="scientific">Xylanibacter brevis</name>
    <dbReference type="NCBI Taxonomy" id="83231"/>
    <lineage>
        <taxon>Bacteria</taxon>
        <taxon>Pseudomonadati</taxon>
        <taxon>Bacteroidota</taxon>
        <taxon>Bacteroidia</taxon>
        <taxon>Bacteroidales</taxon>
        <taxon>Prevotellaceae</taxon>
        <taxon>Xylanibacter</taxon>
    </lineage>
</organism>
<dbReference type="Gene3D" id="1.25.40.10">
    <property type="entry name" value="Tetratricopeptide repeat domain"/>
    <property type="match status" value="1"/>
</dbReference>
<comment type="caution">
    <text evidence="2">The sequence shown here is derived from an EMBL/GenBank/DDBJ whole genome shotgun (WGS) entry which is preliminary data.</text>
</comment>
<dbReference type="EMBL" id="JADYTN010000008">
    <property type="protein sequence ID" value="MCF2563409.1"/>
    <property type="molecule type" value="Genomic_DNA"/>
</dbReference>
<sequence length="754" mass="86965">MLNKKMTEQELQNKIGAMHLRFLDDQVHYEEFVNALMCYSESSDNYGQSVTAALRDGLTNSERYFRMESAISPRSIVIEKKSKGLNVSKADIEGCYSLCFILDDERKLKMHFDRKLSHLLYILILLCSLKNGFLADFFLSEDNLHTVIQLIKLIYPHMDEKSARLMAKELASDRSFSDILQKMKAPLGYCLRQAQIVDDLYWYMPYAVKLKKKRLYKVHIPQPQIVCPPEFLSIIDALPDASEFVSEGLDIEERDMENDFAWAKVAAAQGKADGLYKLGVYYGTGDVVSQDYKKSKYYFELADQRGCLDATFELGVYHMFGFGVKKDIRKALAYFERAAANGHAEAAAYAGQIYKCGTNGVKVNHQKAFNLYMIAAERNQEEGMMYVILGYLLGEGVKADIDKAYEWFLKAEALGYERIKTIYGIHYFNQGDKESLDRALQLFSDGCKAGIPQAFFFMGKMIHMGCCKTDNVKEEMKKWFLKGALCGEQMSILAVKKCFPVEYAKCQDSLENQLSMRDIFISQVQLMGNMFWDTFIQLVDAYRERWHEHYLAEICKQLNIHKKPDGNDNNRVPERRITIRKSKGGKLPYEIVLTLFNGDEIVIDKINPKCLTLFLLTIICSYKNGYTTMMATDKNCRPILKELVYLVNGNSISNLDDYVEGMMGYEKDEEKKINEDYYKQYSNMTKKAIKNAVGDRDDANYYLFRFDRISGRKILRHIFLDTHNIDIPHELMHLAVRMPDALDVLQHAEYQIVK</sequence>
<dbReference type="RefSeq" id="WP_301637800.1">
    <property type="nucleotide sequence ID" value="NZ_JADYTN010000008.1"/>
</dbReference>
<reference evidence="2 3" key="1">
    <citation type="submission" date="2020-12" db="EMBL/GenBank/DDBJ databases">
        <title>Whole genome sequences of gut porcine anaerobes.</title>
        <authorList>
            <person name="Kubasova T."/>
            <person name="Jahodarova E."/>
            <person name="Rychlik I."/>
        </authorList>
    </citation>
    <scope>NUCLEOTIDE SEQUENCE [LARGE SCALE GENOMIC DNA]</scope>
    <source>
        <strain evidence="2 3">An925</strain>
    </source>
</reference>
<dbReference type="PANTHER" id="PTHR11102:SF160">
    <property type="entry name" value="ERAD-ASSOCIATED E3 UBIQUITIN-PROTEIN LIGASE COMPONENT HRD3"/>
    <property type="match status" value="1"/>
</dbReference>
<proteinExistence type="predicted"/>
<name>A0ABS9CE98_9BACT</name>
<accession>A0ABS9CE98</accession>
<dbReference type="Pfam" id="PF08238">
    <property type="entry name" value="Sel1"/>
    <property type="match status" value="4"/>
</dbReference>
<dbReference type="SUPFAM" id="SSF81901">
    <property type="entry name" value="HCP-like"/>
    <property type="match status" value="2"/>
</dbReference>
<dbReference type="Proteomes" id="UP001200470">
    <property type="component" value="Unassembled WGS sequence"/>
</dbReference>
<keyword evidence="1" id="KW-1133">Transmembrane helix</keyword>
<dbReference type="InterPro" id="IPR006597">
    <property type="entry name" value="Sel1-like"/>
</dbReference>
<protein>
    <submittedName>
        <fullName evidence="2">Sel1 repeat family protein</fullName>
    </submittedName>
</protein>
<keyword evidence="1" id="KW-0472">Membrane</keyword>
<evidence type="ECO:0000313" key="2">
    <source>
        <dbReference type="EMBL" id="MCF2563409.1"/>
    </source>
</evidence>
<keyword evidence="3" id="KW-1185">Reference proteome</keyword>
<dbReference type="InterPro" id="IPR050767">
    <property type="entry name" value="Sel1_AlgK"/>
</dbReference>
<gene>
    <name evidence="2" type="ORF">I6E12_04695</name>
</gene>
<dbReference type="InterPro" id="IPR011990">
    <property type="entry name" value="TPR-like_helical_dom_sf"/>
</dbReference>